<sequence length="189" mass="21935">MCHSVVVQVRTGCKRFTANWTCVRPLAAMYAFMCVQRAGRGKRFVALGASVRTFSCEQTCGDKSFKFIDLFEQPLIELTMGGHYSVKYVTSFDFRYGLNDLYALNIPDFRRSVSMMLIIIVEAGSIDLLQWNNKYDEVFQNSRLHYYKSNGELLFYITLIILFSQKHLNTTIFDHLCYGKEVLLNSYLY</sequence>
<dbReference type="Proteomes" id="UP000475862">
    <property type="component" value="Unassembled WGS sequence"/>
</dbReference>
<name>A0A6G0TH23_APHGL</name>
<gene>
    <name evidence="1" type="ORF">AGLY_009801</name>
</gene>
<evidence type="ECO:0000313" key="2">
    <source>
        <dbReference type="Proteomes" id="UP000475862"/>
    </source>
</evidence>
<organism evidence="1 2">
    <name type="scientific">Aphis glycines</name>
    <name type="common">Soybean aphid</name>
    <dbReference type="NCBI Taxonomy" id="307491"/>
    <lineage>
        <taxon>Eukaryota</taxon>
        <taxon>Metazoa</taxon>
        <taxon>Ecdysozoa</taxon>
        <taxon>Arthropoda</taxon>
        <taxon>Hexapoda</taxon>
        <taxon>Insecta</taxon>
        <taxon>Pterygota</taxon>
        <taxon>Neoptera</taxon>
        <taxon>Paraneoptera</taxon>
        <taxon>Hemiptera</taxon>
        <taxon>Sternorrhyncha</taxon>
        <taxon>Aphidomorpha</taxon>
        <taxon>Aphidoidea</taxon>
        <taxon>Aphididae</taxon>
        <taxon>Aphidini</taxon>
        <taxon>Aphis</taxon>
        <taxon>Aphis</taxon>
    </lineage>
</organism>
<protein>
    <submittedName>
        <fullName evidence="1">Uncharacterized protein</fullName>
    </submittedName>
</protein>
<comment type="caution">
    <text evidence="1">The sequence shown here is derived from an EMBL/GenBank/DDBJ whole genome shotgun (WGS) entry which is preliminary data.</text>
</comment>
<proteinExistence type="predicted"/>
<accession>A0A6G0TH23</accession>
<evidence type="ECO:0000313" key="1">
    <source>
        <dbReference type="EMBL" id="KAE9532720.1"/>
    </source>
</evidence>
<reference evidence="1 2" key="1">
    <citation type="submission" date="2019-08" db="EMBL/GenBank/DDBJ databases">
        <title>The genome of the soybean aphid Biotype 1, its phylome, world population structure and adaptation to the North American continent.</title>
        <authorList>
            <person name="Giordano R."/>
            <person name="Donthu R.K."/>
            <person name="Hernandez A.G."/>
            <person name="Wright C.L."/>
            <person name="Zimin A.V."/>
        </authorList>
    </citation>
    <scope>NUCLEOTIDE SEQUENCE [LARGE SCALE GENOMIC DNA]</scope>
    <source>
        <tissue evidence="1">Whole aphids</tissue>
    </source>
</reference>
<dbReference type="AlphaFoldDB" id="A0A6G0TH23"/>
<dbReference type="EMBL" id="VYZN01000038">
    <property type="protein sequence ID" value="KAE9532720.1"/>
    <property type="molecule type" value="Genomic_DNA"/>
</dbReference>
<keyword evidence="2" id="KW-1185">Reference proteome</keyword>